<proteinExistence type="predicted"/>
<dbReference type="InterPro" id="IPR048348">
    <property type="entry name" value="CCDC22_CC"/>
</dbReference>
<name>A0A225VS68_9STRA</name>
<feature type="coiled-coil region" evidence="1">
    <location>
        <begin position="124"/>
        <end position="158"/>
    </location>
</feature>
<keyword evidence="1" id="KW-0175">Coiled coil</keyword>
<organism evidence="3 4">
    <name type="scientific">Phytophthora megakarya</name>
    <dbReference type="NCBI Taxonomy" id="4795"/>
    <lineage>
        <taxon>Eukaryota</taxon>
        <taxon>Sar</taxon>
        <taxon>Stramenopiles</taxon>
        <taxon>Oomycota</taxon>
        <taxon>Peronosporomycetes</taxon>
        <taxon>Peronosporales</taxon>
        <taxon>Peronosporaceae</taxon>
        <taxon>Phytophthora</taxon>
    </lineage>
</organism>
<dbReference type="STRING" id="4795.A0A225VS68"/>
<feature type="domain" description="CCDC22 coiled-coil" evidence="2">
    <location>
        <begin position="1"/>
        <end position="224"/>
    </location>
</feature>
<keyword evidence="4" id="KW-1185">Reference proteome</keyword>
<dbReference type="GO" id="GO:2000060">
    <property type="term" value="P:positive regulation of ubiquitin-dependent protein catabolic process"/>
    <property type="evidence" value="ECO:0007669"/>
    <property type="project" value="TreeGrafter"/>
</dbReference>
<protein>
    <recommendedName>
        <fullName evidence="2">CCDC22 coiled-coil domain-containing protein</fullName>
    </recommendedName>
</protein>
<dbReference type="GO" id="GO:0097602">
    <property type="term" value="F:cullin family protein binding"/>
    <property type="evidence" value="ECO:0007669"/>
    <property type="project" value="TreeGrafter"/>
</dbReference>
<sequence>MLPQAQANIAKLEAICQTNAEKKAEIAQQMEIAREPLLQEYAQLEGQKSNRKARCRQLIREIKAFRTEMVEITGIIHSKMESVQALERVQERQMAKLGKKKDADGGPMTRNTYTSRIMDIIKQVHKQKQDIAKILEDIKGLQKQLNTASEKLKRTEAVAEEKLYSAASQNKASSSTKADAYVECYRKFAQVRELFEELILVVSDVGKKENAARDLQNWISQLEARDSSSHLDKVLADLESVRLENGNLQNELRARIA</sequence>
<gene>
    <name evidence="3" type="ORF">PHMEG_00020255</name>
</gene>
<dbReference type="EMBL" id="NBNE01003570">
    <property type="protein sequence ID" value="OWZ07360.1"/>
    <property type="molecule type" value="Genomic_DNA"/>
</dbReference>
<dbReference type="AlphaFoldDB" id="A0A225VS68"/>
<evidence type="ECO:0000256" key="1">
    <source>
        <dbReference type="SAM" id="Coils"/>
    </source>
</evidence>
<accession>A0A225VS68</accession>
<evidence type="ECO:0000313" key="3">
    <source>
        <dbReference type="EMBL" id="OWZ07360.1"/>
    </source>
</evidence>
<dbReference type="InterPro" id="IPR008530">
    <property type="entry name" value="CCDC22"/>
</dbReference>
<comment type="caution">
    <text evidence="3">The sequence shown here is derived from an EMBL/GenBank/DDBJ whole genome shotgun (WGS) entry which is preliminary data.</text>
</comment>
<evidence type="ECO:0000259" key="2">
    <source>
        <dbReference type="Pfam" id="PF05667"/>
    </source>
</evidence>
<dbReference type="Proteomes" id="UP000198211">
    <property type="component" value="Unassembled WGS sequence"/>
</dbReference>
<dbReference type="PANTHER" id="PTHR15668">
    <property type="entry name" value="JM1 PROTEIN"/>
    <property type="match status" value="1"/>
</dbReference>
<reference evidence="4" key="1">
    <citation type="submission" date="2017-03" db="EMBL/GenBank/DDBJ databases">
        <title>Phytopthora megakarya and P. palmivora, two closely related causual agents of cacao black pod achieved similar genome size and gene model numbers by different mechanisms.</title>
        <authorList>
            <person name="Ali S."/>
            <person name="Shao J."/>
            <person name="Larry D.J."/>
            <person name="Kronmiller B."/>
            <person name="Shen D."/>
            <person name="Strem M.D."/>
            <person name="Melnick R.L."/>
            <person name="Guiltinan M.J."/>
            <person name="Tyler B.M."/>
            <person name="Meinhardt L.W."/>
            <person name="Bailey B.A."/>
        </authorList>
    </citation>
    <scope>NUCLEOTIDE SEQUENCE [LARGE SCALE GENOMIC DNA]</scope>
    <source>
        <strain evidence="4">zdho120</strain>
    </source>
</reference>
<evidence type="ECO:0000313" key="4">
    <source>
        <dbReference type="Proteomes" id="UP000198211"/>
    </source>
</evidence>
<dbReference type="PANTHER" id="PTHR15668:SF4">
    <property type="entry name" value="COILED-COIL DOMAIN-CONTAINING PROTEIN 22"/>
    <property type="match status" value="1"/>
</dbReference>
<dbReference type="Pfam" id="PF05667">
    <property type="entry name" value="CCDC22_CC"/>
    <property type="match status" value="1"/>
</dbReference>
<dbReference type="OrthoDB" id="10266736at2759"/>